<dbReference type="Pfam" id="PF21295">
    <property type="entry name" value="Bact_transglu_N_2"/>
    <property type="match status" value="1"/>
</dbReference>
<dbReference type="InterPro" id="IPR002931">
    <property type="entry name" value="Transglutaminase-like"/>
</dbReference>
<dbReference type="Pfam" id="PF01841">
    <property type="entry name" value="Transglut_core"/>
    <property type="match status" value="1"/>
</dbReference>
<gene>
    <name evidence="2" type="ORF">AB3G39_10790</name>
</gene>
<dbReference type="SUPFAM" id="SSF54001">
    <property type="entry name" value="Cysteine proteinases"/>
    <property type="match status" value="1"/>
</dbReference>
<accession>A0AB39W8J0</accession>
<dbReference type="Gene3D" id="2.60.40.2250">
    <property type="match status" value="1"/>
</dbReference>
<proteinExistence type="predicted"/>
<sequence length="281" mass="31433">MNFNVNCSLSYVVNGPTTFIFNIQALNTYSQKVLQENLQVDPPMYLEQYTAHDGSSRFVRLKVQQPTTFTLTYSAVVDMNYKIIDESASANVVDVVELDSYIASFLYPSRYCQSDLVMEFAYNQFGQYNSVYETVVAITEWIYNNISYTSGSTNSQTSAIDTLNDRVGVCRDFAHLGIALCRALTIPARYFTGYAYQLNPPDFHACMEVYIDGNWIVFDSTKLAPLNGLVKIANGRDAADAAVASIFGDAYGTNVIVDCQVVDPSFQPYKYDGNYKGLSFQ</sequence>
<dbReference type="InterPro" id="IPR048930">
    <property type="entry name" value="Bact_transglu_N_2"/>
</dbReference>
<feature type="domain" description="Transglutaminase-like" evidence="1">
    <location>
        <begin position="162"/>
        <end position="222"/>
    </location>
</feature>
<dbReference type="PANTHER" id="PTHR33490">
    <property type="entry name" value="BLR5614 PROTEIN-RELATED"/>
    <property type="match status" value="1"/>
</dbReference>
<dbReference type="InterPro" id="IPR038765">
    <property type="entry name" value="Papain-like_cys_pep_sf"/>
</dbReference>
<dbReference type="AlphaFoldDB" id="A0AB39W8J0"/>
<dbReference type="RefSeq" id="WP_369769346.1">
    <property type="nucleotide sequence ID" value="NZ_CP165626.1"/>
</dbReference>
<evidence type="ECO:0000259" key="1">
    <source>
        <dbReference type="SMART" id="SM00460"/>
    </source>
</evidence>
<dbReference type="SMART" id="SM00460">
    <property type="entry name" value="TGc"/>
    <property type="match status" value="1"/>
</dbReference>
<reference evidence="2" key="1">
    <citation type="submission" date="2024-07" db="EMBL/GenBank/DDBJ databases">
        <authorList>
            <person name="Biller S.J."/>
        </authorList>
    </citation>
    <scope>NUCLEOTIDE SEQUENCE</scope>
    <source>
        <strain evidence="2">WC2416</strain>
    </source>
</reference>
<dbReference type="Gene3D" id="3.10.620.30">
    <property type="match status" value="1"/>
</dbReference>
<protein>
    <submittedName>
        <fullName evidence="2">Transglutaminase family protein</fullName>
    </submittedName>
</protein>
<dbReference type="EMBL" id="CP165626">
    <property type="protein sequence ID" value="XDU97656.1"/>
    <property type="molecule type" value="Genomic_DNA"/>
</dbReference>
<name>A0AB39W8J0_9FLAO</name>
<evidence type="ECO:0000313" key="2">
    <source>
        <dbReference type="EMBL" id="XDU97656.1"/>
    </source>
</evidence>
<dbReference type="PANTHER" id="PTHR33490:SF12">
    <property type="entry name" value="BLL5557 PROTEIN"/>
    <property type="match status" value="1"/>
</dbReference>
<organism evidence="2">
    <name type="scientific">Flavobacterium sp. WC2416</name>
    <dbReference type="NCBI Taxonomy" id="3234141"/>
    <lineage>
        <taxon>Bacteria</taxon>
        <taxon>Pseudomonadati</taxon>
        <taxon>Bacteroidota</taxon>
        <taxon>Flavobacteriia</taxon>
        <taxon>Flavobacteriales</taxon>
        <taxon>Flavobacteriaceae</taxon>
        <taxon>Flavobacterium</taxon>
    </lineage>
</organism>